<dbReference type="EMBL" id="HACG01005045">
    <property type="protein sequence ID" value="CEK51910.1"/>
    <property type="molecule type" value="Transcribed_RNA"/>
</dbReference>
<name>A0A0B6Y904_9EUPU</name>
<dbReference type="EMBL" id="HACG01005044">
    <property type="protein sequence ID" value="CEK51909.1"/>
    <property type="molecule type" value="Transcribed_RNA"/>
</dbReference>
<reference evidence="3" key="1">
    <citation type="submission" date="2014-12" db="EMBL/GenBank/DDBJ databases">
        <title>Insight into the proteome of Arion vulgaris.</title>
        <authorList>
            <person name="Aradska J."/>
            <person name="Bulat T."/>
            <person name="Smidak R."/>
            <person name="Sarate P."/>
            <person name="Gangsoo J."/>
            <person name="Sialana F."/>
            <person name="Bilban M."/>
            <person name="Lubec G."/>
        </authorList>
    </citation>
    <scope>NUCLEOTIDE SEQUENCE</scope>
    <source>
        <tissue evidence="3">Skin</tissue>
    </source>
</reference>
<feature type="region of interest" description="Disordered" evidence="1">
    <location>
        <begin position="1"/>
        <end position="25"/>
    </location>
</feature>
<evidence type="ECO:0000256" key="1">
    <source>
        <dbReference type="SAM" id="MobiDB-lite"/>
    </source>
</evidence>
<evidence type="ECO:0000313" key="2">
    <source>
        <dbReference type="EMBL" id="CEK51909.1"/>
    </source>
</evidence>
<sequence>MQWDEDKWEDISDPPSPVLEDNGQTFSSYGISDKVVEHKPVKKTVQNGHAFFDESNTIRTNSLNLTECWNALNETQQRHLDGGAVCSPPDLDNVHKLAQELLEAYQTVTPNKQRCRNYSSHEGDLNKTHDNISEVNSDVLVQSYFTTSSLKLKSFPNFKTNSKTCSNLKTGYKNNLSEAW</sequence>
<feature type="non-terminal residue" evidence="3">
    <location>
        <position position="180"/>
    </location>
</feature>
<proteinExistence type="predicted"/>
<feature type="compositionally biased region" description="Acidic residues" evidence="1">
    <location>
        <begin position="1"/>
        <end position="12"/>
    </location>
</feature>
<protein>
    <submittedName>
        <fullName evidence="3">Uncharacterized protein</fullName>
    </submittedName>
</protein>
<gene>
    <name evidence="3" type="primary">ORF14822</name>
    <name evidence="2" type="synonym">ORF14820</name>
</gene>
<organism evidence="3">
    <name type="scientific">Arion vulgaris</name>
    <dbReference type="NCBI Taxonomy" id="1028688"/>
    <lineage>
        <taxon>Eukaryota</taxon>
        <taxon>Metazoa</taxon>
        <taxon>Spiralia</taxon>
        <taxon>Lophotrochozoa</taxon>
        <taxon>Mollusca</taxon>
        <taxon>Gastropoda</taxon>
        <taxon>Heterobranchia</taxon>
        <taxon>Euthyneura</taxon>
        <taxon>Panpulmonata</taxon>
        <taxon>Eupulmonata</taxon>
        <taxon>Stylommatophora</taxon>
        <taxon>Helicina</taxon>
        <taxon>Arionoidea</taxon>
        <taxon>Arionidae</taxon>
        <taxon>Arion</taxon>
    </lineage>
</organism>
<accession>A0A0B6Y904</accession>
<dbReference type="AlphaFoldDB" id="A0A0B6Y904"/>
<evidence type="ECO:0000313" key="3">
    <source>
        <dbReference type="EMBL" id="CEK51910.1"/>
    </source>
</evidence>